<proteinExistence type="predicted"/>
<evidence type="ECO:0000313" key="2">
    <source>
        <dbReference type="Proteomes" id="UP000075886"/>
    </source>
</evidence>
<evidence type="ECO:0000313" key="1">
    <source>
        <dbReference type="EnsemblMetazoa" id="AFAF007639-PA"/>
    </source>
</evidence>
<accession>A0A182QCX0</accession>
<organism evidence="1 2">
    <name type="scientific">Anopheles farauti</name>
    <dbReference type="NCBI Taxonomy" id="69004"/>
    <lineage>
        <taxon>Eukaryota</taxon>
        <taxon>Metazoa</taxon>
        <taxon>Ecdysozoa</taxon>
        <taxon>Arthropoda</taxon>
        <taxon>Hexapoda</taxon>
        <taxon>Insecta</taxon>
        <taxon>Pterygota</taxon>
        <taxon>Neoptera</taxon>
        <taxon>Endopterygota</taxon>
        <taxon>Diptera</taxon>
        <taxon>Nematocera</taxon>
        <taxon>Culicoidea</taxon>
        <taxon>Culicidae</taxon>
        <taxon>Anophelinae</taxon>
        <taxon>Anopheles</taxon>
    </lineage>
</organism>
<protein>
    <submittedName>
        <fullName evidence="1">Uncharacterized protein</fullName>
    </submittedName>
</protein>
<dbReference type="EnsemblMetazoa" id="AFAF007639-RA">
    <property type="protein sequence ID" value="AFAF007639-PA"/>
    <property type="gene ID" value="AFAF007639"/>
</dbReference>
<reference evidence="1" key="2">
    <citation type="submission" date="2020-05" db="UniProtKB">
        <authorList>
            <consortium name="EnsemblMetazoa"/>
        </authorList>
    </citation>
    <scope>IDENTIFICATION</scope>
    <source>
        <strain evidence="1">FAR1</strain>
    </source>
</reference>
<dbReference type="Proteomes" id="UP000075886">
    <property type="component" value="Unassembled WGS sequence"/>
</dbReference>
<reference evidence="2" key="1">
    <citation type="submission" date="2014-01" db="EMBL/GenBank/DDBJ databases">
        <title>The Genome Sequence of Anopheles farauti FAR1 (V2).</title>
        <authorList>
            <consortium name="The Broad Institute Genomics Platform"/>
            <person name="Neafsey D.E."/>
            <person name="Besansky N."/>
            <person name="Howell P."/>
            <person name="Walton C."/>
            <person name="Young S.K."/>
            <person name="Zeng Q."/>
            <person name="Gargeya S."/>
            <person name="Fitzgerald M."/>
            <person name="Haas B."/>
            <person name="Abouelleil A."/>
            <person name="Allen A.W."/>
            <person name="Alvarado L."/>
            <person name="Arachchi H.M."/>
            <person name="Berlin A.M."/>
            <person name="Chapman S.B."/>
            <person name="Gainer-Dewar J."/>
            <person name="Goldberg J."/>
            <person name="Griggs A."/>
            <person name="Gujja S."/>
            <person name="Hansen M."/>
            <person name="Howarth C."/>
            <person name="Imamovic A."/>
            <person name="Ireland A."/>
            <person name="Larimer J."/>
            <person name="McCowan C."/>
            <person name="Murphy C."/>
            <person name="Pearson M."/>
            <person name="Poon T.W."/>
            <person name="Priest M."/>
            <person name="Roberts A."/>
            <person name="Saif S."/>
            <person name="Shea T."/>
            <person name="Sisk P."/>
            <person name="Sykes S."/>
            <person name="Wortman J."/>
            <person name="Nusbaum C."/>
            <person name="Birren B."/>
        </authorList>
    </citation>
    <scope>NUCLEOTIDE SEQUENCE [LARGE SCALE GENOMIC DNA]</scope>
    <source>
        <strain evidence="2">FAR1</strain>
    </source>
</reference>
<keyword evidence="2" id="KW-1185">Reference proteome</keyword>
<name>A0A182QCX0_9DIPT</name>
<dbReference type="EMBL" id="AXCN02001978">
    <property type="status" value="NOT_ANNOTATED_CDS"/>
    <property type="molecule type" value="Genomic_DNA"/>
</dbReference>
<dbReference type="AlphaFoldDB" id="A0A182QCX0"/>
<sequence>MGISHIISRSKMAKLMMNMFEPLRSDFELSGIVQFFRMKEEARTRSTPTSLHYGVSLERDDRGSNDSSVQLTSVCTIAGRWERSIRTVWNTSSTPSYCIRSSTMLSVMKTPVRPTPALQCTVIGPSWPNCSFVLCTWPMKSMKPSPDFGTPCSGQSMNWNCRTVRDDPSRASVTLNSLSLYCGMLYSAIGSTT</sequence>
<dbReference type="VEuPathDB" id="VectorBase:AFAF007639"/>